<proteinExistence type="inferred from homology"/>
<dbReference type="SUPFAM" id="SSF53756">
    <property type="entry name" value="UDP-Glycosyltransferase/glycogen phosphorylase"/>
    <property type="match status" value="1"/>
</dbReference>
<evidence type="ECO:0000256" key="6">
    <source>
        <dbReference type="ARBA" id="ARBA00023277"/>
    </source>
</evidence>
<dbReference type="EMBL" id="ML769453">
    <property type="protein sequence ID" value="KAE9400751.1"/>
    <property type="molecule type" value="Genomic_DNA"/>
</dbReference>
<comment type="subunit">
    <text evidence="2">Homodimer.</text>
</comment>
<dbReference type="InterPro" id="IPR049438">
    <property type="entry name" value="TreT_GT1"/>
</dbReference>
<dbReference type="GO" id="GO:0006006">
    <property type="term" value="P:glucose metabolic process"/>
    <property type="evidence" value="ECO:0007669"/>
    <property type="project" value="UniProtKB-KW"/>
</dbReference>
<dbReference type="CDD" id="cd03792">
    <property type="entry name" value="GT4_trehalose_phosphorylase"/>
    <property type="match status" value="1"/>
</dbReference>
<feature type="domain" description="Glycosyl transferase family 1" evidence="7">
    <location>
        <begin position="508"/>
        <end position="681"/>
    </location>
</feature>
<evidence type="ECO:0000313" key="10">
    <source>
        <dbReference type="Proteomes" id="UP000799118"/>
    </source>
</evidence>
<feature type="domain" description="Trehalose synthase N-terminal" evidence="8">
    <location>
        <begin position="282"/>
        <end position="443"/>
    </location>
</feature>
<keyword evidence="4" id="KW-0328">Glycosyltransferase</keyword>
<keyword evidence="3" id="KW-0313">Glucose metabolism</keyword>
<evidence type="ECO:0000256" key="1">
    <source>
        <dbReference type="ARBA" id="ARBA00009481"/>
    </source>
</evidence>
<dbReference type="AlphaFoldDB" id="A0A6A4HSL3"/>
<evidence type="ECO:0000259" key="7">
    <source>
        <dbReference type="Pfam" id="PF00534"/>
    </source>
</evidence>
<protein>
    <submittedName>
        <fullName evidence="9">Trehalose phosphorylase</fullName>
    </submittedName>
</protein>
<reference evidence="9" key="1">
    <citation type="journal article" date="2019" name="Environ. Microbiol.">
        <title>Fungal ecological strategies reflected in gene transcription - a case study of two litter decomposers.</title>
        <authorList>
            <person name="Barbi F."/>
            <person name="Kohler A."/>
            <person name="Barry K."/>
            <person name="Baskaran P."/>
            <person name="Daum C."/>
            <person name="Fauchery L."/>
            <person name="Ihrmark K."/>
            <person name="Kuo A."/>
            <person name="LaButti K."/>
            <person name="Lipzen A."/>
            <person name="Morin E."/>
            <person name="Grigoriev I.V."/>
            <person name="Henrissat B."/>
            <person name="Lindahl B."/>
            <person name="Martin F."/>
        </authorList>
    </citation>
    <scope>NUCLEOTIDE SEQUENCE</scope>
    <source>
        <strain evidence="9">JB14</strain>
    </source>
</reference>
<dbReference type="OrthoDB" id="937291at2759"/>
<dbReference type="Pfam" id="PF00534">
    <property type="entry name" value="Glycos_transf_1"/>
    <property type="match status" value="1"/>
</dbReference>
<dbReference type="Proteomes" id="UP000799118">
    <property type="component" value="Unassembled WGS sequence"/>
</dbReference>
<dbReference type="PANTHER" id="PTHR47779">
    <property type="entry name" value="SYNTHASE (CCG-9), PUTATIVE (AFU_ORTHOLOGUE AFUA_3G12100)-RELATED"/>
    <property type="match status" value="1"/>
</dbReference>
<evidence type="ECO:0000259" key="8">
    <source>
        <dbReference type="Pfam" id="PF21269"/>
    </source>
</evidence>
<dbReference type="InterPro" id="IPR001296">
    <property type="entry name" value="Glyco_trans_1"/>
</dbReference>
<dbReference type="GO" id="GO:0016757">
    <property type="term" value="F:glycosyltransferase activity"/>
    <property type="evidence" value="ECO:0007669"/>
    <property type="project" value="UniProtKB-KW"/>
</dbReference>
<evidence type="ECO:0000256" key="3">
    <source>
        <dbReference type="ARBA" id="ARBA00022526"/>
    </source>
</evidence>
<keyword evidence="5" id="KW-0808">Transferase</keyword>
<organism evidence="9 10">
    <name type="scientific">Gymnopus androsaceus JB14</name>
    <dbReference type="NCBI Taxonomy" id="1447944"/>
    <lineage>
        <taxon>Eukaryota</taxon>
        <taxon>Fungi</taxon>
        <taxon>Dikarya</taxon>
        <taxon>Basidiomycota</taxon>
        <taxon>Agaricomycotina</taxon>
        <taxon>Agaricomycetes</taxon>
        <taxon>Agaricomycetidae</taxon>
        <taxon>Agaricales</taxon>
        <taxon>Marasmiineae</taxon>
        <taxon>Omphalotaceae</taxon>
        <taxon>Gymnopus</taxon>
    </lineage>
</organism>
<dbReference type="Gene3D" id="3.40.50.2000">
    <property type="entry name" value="Glycogen Phosphorylase B"/>
    <property type="match status" value="2"/>
</dbReference>
<dbReference type="Pfam" id="PF21269">
    <property type="entry name" value="TreT_GT1"/>
    <property type="match status" value="1"/>
</dbReference>
<evidence type="ECO:0000256" key="2">
    <source>
        <dbReference type="ARBA" id="ARBA00011738"/>
    </source>
</evidence>
<dbReference type="PANTHER" id="PTHR47779:SF1">
    <property type="entry name" value="SYNTHASE (CCG-9), PUTATIVE (AFU_ORTHOLOGUE AFUA_3G12100)-RELATED"/>
    <property type="match status" value="1"/>
</dbReference>
<comment type="similarity">
    <text evidence="1">Belongs to the glycosyltransferase group 1 family. Glycosyltransferase 4 subfamily.</text>
</comment>
<keyword evidence="6" id="KW-0119">Carbohydrate metabolism</keyword>
<gene>
    <name evidence="9" type="ORF">BT96DRAFT_880899</name>
</gene>
<dbReference type="InterPro" id="IPR052078">
    <property type="entry name" value="Trehalose_Metab_GTase"/>
</dbReference>
<keyword evidence="10" id="KW-1185">Reference proteome</keyword>
<name>A0A6A4HSL3_9AGAR</name>
<evidence type="ECO:0000313" key="9">
    <source>
        <dbReference type="EMBL" id="KAE9400751.1"/>
    </source>
</evidence>
<accession>A0A6A4HSL3</accession>
<evidence type="ECO:0000256" key="5">
    <source>
        <dbReference type="ARBA" id="ARBA00022679"/>
    </source>
</evidence>
<evidence type="ECO:0000256" key="4">
    <source>
        <dbReference type="ARBA" id="ARBA00022676"/>
    </source>
</evidence>
<sequence length="745" mass="82486">MAPSTQKFESVPSAALRRRLSSKATDQKPNIAPAFTHLTPMWAGVAGSVVNNNTQYEVAISIHDSVYNTDFASTVFPYSPNTDGDTMSKEIEKHILGTFRKFSNEHLCKFLGAGVTLSLLRDAPNLCTRLWLELDIVPIVFNIKPFHTESLTRPNIKHRISSTTGSYVPSGAETPTVYVEASHLGESAQQLGVGASGKLPIPRTLDEQADSAARKCLMYFGPNNNPRLSIGPRNQVTVDAAGKIHLLDDLEEYRKSVGAGTWRAINKLADELREKNIKIGFFSSTPQGGGVALMRHALIRFLNLLDVDAAWYVPNPSPSVFRTTKNNHNILQGVAPPDLRLTQEAKDNFDAWILKNGLRWTAEGGPLAPGGVDVAFIDDPQMPGLIPLIRRTRPELPIIYRSHIEIRSDLVHIPGSPQEEVWKYLWNNIQIADLFISHPVNKFVPQDVPTKNVALLGAATDWLDGLNKELDPWDSAYYMGNTTDTSISGEFRSLCIKEKMHELNWPVRDYFIQIARFDPAKGIPNVIDSYARFRKLYRATDENDIPQLLICGHGAVDDPDASIIYDQVLQLIYSDQYKEYANDIVVMRLPPSDQLLNALMANAKIALQLSTREGFEVKVSEAIHAGRPIIASLTGGIPLQVEHGKSGFLTTPGDNAAVAQHLLDLYTDEGLWRTMSKYAKEHVSDEVGTVGNAAAWLYLAVMYGARGTKIEPNGAWLNDMLRAETGEPYVEGEPRLPRGHLNVQG</sequence>